<reference evidence="3" key="1">
    <citation type="submission" date="2017-05" db="EMBL/GenBank/DDBJ databases">
        <authorList>
            <person name="Varghese N."/>
            <person name="Submissions S."/>
        </authorList>
    </citation>
    <scope>NUCLEOTIDE SEQUENCE</scope>
    <source>
        <strain evidence="3">DSM 45262</strain>
    </source>
</reference>
<dbReference type="InterPro" id="IPR021499">
    <property type="entry name" value="DUF3153"/>
</dbReference>
<evidence type="ECO:0000256" key="2">
    <source>
        <dbReference type="SAM" id="SignalP"/>
    </source>
</evidence>
<name>A0AA45WL90_9BACL</name>
<evidence type="ECO:0008006" key="5">
    <source>
        <dbReference type="Google" id="ProtNLM"/>
    </source>
</evidence>
<dbReference type="RefSeq" id="WP_102992836.1">
    <property type="nucleotide sequence ID" value="NZ_FXTU01000002.1"/>
</dbReference>
<keyword evidence="1" id="KW-0472">Membrane</keyword>
<evidence type="ECO:0000256" key="1">
    <source>
        <dbReference type="SAM" id="Phobius"/>
    </source>
</evidence>
<gene>
    <name evidence="3" type="ORF">SAMN06265361_102183</name>
</gene>
<dbReference type="EMBL" id="FXTU01000002">
    <property type="protein sequence ID" value="SMP10512.1"/>
    <property type="molecule type" value="Genomic_DNA"/>
</dbReference>
<evidence type="ECO:0000313" key="4">
    <source>
        <dbReference type="Proteomes" id="UP001157946"/>
    </source>
</evidence>
<dbReference type="Proteomes" id="UP001157946">
    <property type="component" value="Unassembled WGS sequence"/>
</dbReference>
<feature type="transmembrane region" description="Helical" evidence="1">
    <location>
        <begin position="190"/>
        <end position="211"/>
    </location>
</feature>
<dbReference type="PROSITE" id="PS51257">
    <property type="entry name" value="PROKAR_LIPOPROTEIN"/>
    <property type="match status" value="1"/>
</dbReference>
<feature type="signal peptide" evidence="2">
    <location>
        <begin position="1"/>
        <end position="24"/>
    </location>
</feature>
<feature type="chain" id="PRO_5041297982" description="DUF3153 domain-containing protein" evidence="2">
    <location>
        <begin position="25"/>
        <end position="228"/>
    </location>
</feature>
<keyword evidence="1" id="KW-0812">Transmembrane</keyword>
<proteinExistence type="predicted"/>
<organism evidence="3 4">
    <name type="scientific">Laceyella tengchongensis</name>
    <dbReference type="NCBI Taxonomy" id="574699"/>
    <lineage>
        <taxon>Bacteria</taxon>
        <taxon>Bacillati</taxon>
        <taxon>Bacillota</taxon>
        <taxon>Bacilli</taxon>
        <taxon>Bacillales</taxon>
        <taxon>Thermoactinomycetaceae</taxon>
        <taxon>Laceyella</taxon>
    </lineage>
</organism>
<keyword evidence="2" id="KW-0732">Signal</keyword>
<sequence length="228" mass="25607">MHRKLLTLSCLCLLLLTLSGCVNGHFHLTVHSDGSGVYELKVETNPLLLSQFAQLRERLEQYGYRLTEIKQGDKVGWIARKEVNNLKAHPPGPEFKTISPIALLKLDVPQFTQQQGLWFHQMQLHTKVDMNGLNLPLLNDGADLRFILTLPIEPQTHNATTVSADGKTLTWQIVPGEVTPIHLNVRYPNFIAWGLTLLILVILVGAVWWAVKKKSGRQGPPSDSFHQS</sequence>
<protein>
    <recommendedName>
        <fullName evidence="5">DUF3153 domain-containing protein</fullName>
    </recommendedName>
</protein>
<dbReference type="AlphaFoldDB" id="A0AA45WL90"/>
<keyword evidence="4" id="KW-1185">Reference proteome</keyword>
<accession>A0AA45WL90</accession>
<keyword evidence="1" id="KW-1133">Transmembrane helix</keyword>
<evidence type="ECO:0000313" key="3">
    <source>
        <dbReference type="EMBL" id="SMP10512.1"/>
    </source>
</evidence>
<dbReference type="Pfam" id="PF11353">
    <property type="entry name" value="DUF3153"/>
    <property type="match status" value="1"/>
</dbReference>
<comment type="caution">
    <text evidence="3">The sequence shown here is derived from an EMBL/GenBank/DDBJ whole genome shotgun (WGS) entry which is preliminary data.</text>
</comment>